<dbReference type="Proteomes" id="UP000007397">
    <property type="component" value="Chromosome"/>
</dbReference>
<feature type="transmembrane region" description="Helical" evidence="1">
    <location>
        <begin position="191"/>
        <end position="208"/>
    </location>
</feature>
<evidence type="ECO:0008006" key="4">
    <source>
        <dbReference type="Google" id="ProtNLM"/>
    </source>
</evidence>
<dbReference type="PATRIC" id="fig|866895.3.peg.2226"/>
<dbReference type="InterPro" id="IPR007820">
    <property type="entry name" value="AbrB_fam"/>
</dbReference>
<dbReference type="EMBL" id="HE717023">
    <property type="protein sequence ID" value="CCG45552.1"/>
    <property type="molecule type" value="Genomic_DNA"/>
</dbReference>
<feature type="transmembrane region" description="Helical" evidence="1">
    <location>
        <begin position="269"/>
        <end position="292"/>
    </location>
</feature>
<proteinExistence type="predicted"/>
<evidence type="ECO:0000313" key="3">
    <source>
        <dbReference type="Proteomes" id="UP000007397"/>
    </source>
</evidence>
<feature type="transmembrane region" description="Helical" evidence="1">
    <location>
        <begin position="332"/>
        <end position="349"/>
    </location>
</feature>
<evidence type="ECO:0000313" key="2">
    <source>
        <dbReference type="EMBL" id="CCG45552.1"/>
    </source>
</evidence>
<keyword evidence="1" id="KW-0472">Membrane</keyword>
<organism evidence="2 3">
    <name type="scientific">Halobacillus halophilus (strain ATCC 35676 / DSM 2266 / JCM 20832 / KCTC 3685 / LMG 17431 / NBRC 102448 / NCIMB 2269)</name>
    <name type="common">Sporosarcina halophila</name>
    <dbReference type="NCBI Taxonomy" id="866895"/>
    <lineage>
        <taxon>Bacteria</taxon>
        <taxon>Bacillati</taxon>
        <taxon>Bacillota</taxon>
        <taxon>Bacilli</taxon>
        <taxon>Bacillales</taxon>
        <taxon>Bacillaceae</taxon>
        <taxon>Halobacillus</taxon>
    </lineage>
</organism>
<dbReference type="PANTHER" id="PTHR38457:SF1">
    <property type="entry name" value="REGULATOR ABRB-RELATED"/>
    <property type="match status" value="1"/>
</dbReference>
<dbReference type="KEGG" id="hhd:HBHAL_3207"/>
<reference evidence="2 3" key="1">
    <citation type="journal article" date="2013" name="Environ. Microbiol.">
        <title>Chloride and organic osmolytes: a hybrid strategy to cope with elevated salinities by the moderately halophilic, chloride-dependent bacterium Halobacillus halophilus.</title>
        <authorList>
            <person name="Saum S.H."/>
            <person name="Pfeiffer F."/>
            <person name="Palm P."/>
            <person name="Rampp M."/>
            <person name="Schuster S.C."/>
            <person name="Muller V."/>
            <person name="Oesterhelt D."/>
        </authorList>
    </citation>
    <scope>NUCLEOTIDE SEQUENCE [LARGE SCALE GENOMIC DNA]</scope>
    <source>
        <strain evidence="3">ATCC 35676 / DSM 2266 / JCM 20832 / KCTC 3685 / LMG 17431 / NBRC 102448 / NCIMB 2269</strain>
    </source>
</reference>
<feature type="transmembrane region" description="Helical" evidence="1">
    <location>
        <begin position="149"/>
        <end position="171"/>
    </location>
</feature>
<evidence type="ECO:0000256" key="1">
    <source>
        <dbReference type="SAM" id="Phobius"/>
    </source>
</evidence>
<feature type="transmembrane region" description="Helical" evidence="1">
    <location>
        <begin position="94"/>
        <end position="115"/>
    </location>
</feature>
<accession>I0JN32</accession>
<feature type="transmembrane region" description="Helical" evidence="1">
    <location>
        <begin position="215"/>
        <end position="234"/>
    </location>
</feature>
<dbReference type="RefSeq" id="WP_014643443.1">
    <property type="nucleotide sequence ID" value="NC_017668.1"/>
</dbReference>
<dbReference type="AlphaFoldDB" id="I0JN32"/>
<dbReference type="NCBIfam" id="TIGR03082">
    <property type="entry name" value="Gneg_AbrB_dup"/>
    <property type="match status" value="2"/>
</dbReference>
<dbReference type="GO" id="GO:0010468">
    <property type="term" value="P:regulation of gene expression"/>
    <property type="evidence" value="ECO:0007669"/>
    <property type="project" value="InterPro"/>
</dbReference>
<gene>
    <name evidence="2" type="primary">yhjN</name>
    <name evidence="2" type="ordered locus">HBHAL_3207</name>
</gene>
<dbReference type="Pfam" id="PF05145">
    <property type="entry name" value="AbrB"/>
    <property type="match status" value="1"/>
</dbReference>
<keyword evidence="1" id="KW-1133">Transmembrane helix</keyword>
<feature type="transmembrane region" description="Helical" evidence="1">
    <location>
        <begin position="20"/>
        <end position="43"/>
    </location>
</feature>
<dbReference type="STRING" id="866895.HBHAL_3207"/>
<keyword evidence="1" id="KW-0812">Transmembrane</keyword>
<name>I0JN32_HALH3</name>
<dbReference type="eggNOG" id="COG3180">
    <property type="taxonomic scope" value="Bacteria"/>
</dbReference>
<sequence length="354" mass="38757">MKYNERSEEVPNISIQKSILTYTLALTAGIIFWLLNLPLPWILGPVSGLVMLKYWCNYETTSHVSIRNAAFALLGIQIGLTFTTQTFTLVVPYFIPYTLLSLVLISLSLFLAYLISRKTAIDISTSLIGSAPGGLSAMMAVSESLKANTVLVTIFHTIRLVCVLFIIPFAATHWFYQSSSSIMNSNTQEESLWTIVIYGGVYIIAHLLKARIPAALVIVPMLIIGLLQSIGTPLYQLPDLFFIAAQIMIGVHLGHSVSIRDLLHAGKYCLLYFGLAIMIIAFGIALGFLLSWWTGMDLVTAVLSLAPGGLVEMALTAQAAGGQPAIVSSLQMIRLLTIVIILPIFYQKFLPKTV</sequence>
<feature type="transmembrane region" description="Helical" evidence="1">
    <location>
        <begin position="240"/>
        <end position="257"/>
    </location>
</feature>
<keyword evidence="3" id="KW-1185">Reference proteome</keyword>
<dbReference type="InterPro" id="IPR017516">
    <property type="entry name" value="AbrB_dup"/>
</dbReference>
<dbReference type="PANTHER" id="PTHR38457">
    <property type="entry name" value="REGULATOR ABRB-RELATED"/>
    <property type="match status" value="1"/>
</dbReference>
<protein>
    <recommendedName>
        <fullName evidence="4">Ammonia monooxygenase</fullName>
    </recommendedName>
</protein>
<dbReference type="HOGENOM" id="CLU_050210_2_0_9"/>
<dbReference type="GO" id="GO:0016020">
    <property type="term" value="C:membrane"/>
    <property type="evidence" value="ECO:0007669"/>
    <property type="project" value="InterPro"/>
</dbReference>
<dbReference type="PIRSF" id="PIRSF038991">
    <property type="entry name" value="Protein_AbrB"/>
    <property type="match status" value="1"/>
</dbReference>